<evidence type="ECO:0000313" key="4">
    <source>
        <dbReference type="Proteomes" id="UP000004474"/>
    </source>
</evidence>
<keyword evidence="2" id="KW-0472">Membrane</keyword>
<feature type="region of interest" description="Disordered" evidence="1">
    <location>
        <begin position="43"/>
        <end position="94"/>
    </location>
</feature>
<dbReference type="Proteomes" id="UP000004474">
    <property type="component" value="Unassembled WGS sequence"/>
</dbReference>
<evidence type="ECO:0000313" key="3">
    <source>
        <dbReference type="EMBL" id="EKA62664.1"/>
    </source>
</evidence>
<organism evidence="3 4">
    <name type="scientific">Janibacter hoylei PVAS-1</name>
    <dbReference type="NCBI Taxonomy" id="1210046"/>
    <lineage>
        <taxon>Bacteria</taxon>
        <taxon>Bacillati</taxon>
        <taxon>Actinomycetota</taxon>
        <taxon>Actinomycetes</taxon>
        <taxon>Micrococcales</taxon>
        <taxon>Intrasporangiaceae</taxon>
        <taxon>Janibacter</taxon>
    </lineage>
</organism>
<name>K1E1V4_9MICO</name>
<sequence length="94" mass="10669">MNSPSTEVSPGIWAFIVFFVLALALWLLMRNMFTRLRRMNLAERDAQRQRAEQERAREESAERSRESDVASGREQGSAGLGDGPEEGERRGDEV</sequence>
<dbReference type="EMBL" id="ALWX01000003">
    <property type="protein sequence ID" value="EKA62664.1"/>
    <property type="molecule type" value="Genomic_DNA"/>
</dbReference>
<protein>
    <submittedName>
        <fullName evidence="3">Uncharacterized protein</fullName>
    </submittedName>
</protein>
<proteinExistence type="predicted"/>
<keyword evidence="2" id="KW-1133">Transmembrane helix</keyword>
<feature type="transmembrane region" description="Helical" evidence="2">
    <location>
        <begin position="12"/>
        <end position="29"/>
    </location>
</feature>
<gene>
    <name evidence="3" type="ORF">B277_00550</name>
</gene>
<evidence type="ECO:0000256" key="1">
    <source>
        <dbReference type="SAM" id="MobiDB-lite"/>
    </source>
</evidence>
<dbReference type="eggNOG" id="ENOG502ZJ9I">
    <property type="taxonomic scope" value="Bacteria"/>
</dbReference>
<comment type="caution">
    <text evidence="3">The sequence shown here is derived from an EMBL/GenBank/DDBJ whole genome shotgun (WGS) entry which is preliminary data.</text>
</comment>
<feature type="compositionally biased region" description="Basic and acidic residues" evidence="1">
    <location>
        <begin position="43"/>
        <end position="68"/>
    </location>
</feature>
<accession>K1E1V4</accession>
<dbReference type="AlphaFoldDB" id="K1E1V4"/>
<keyword evidence="2" id="KW-0812">Transmembrane</keyword>
<reference evidence="3 4" key="1">
    <citation type="journal article" date="2012" name="J. Bacteriol.">
        <title>Genome Sequence of Janibacter hoylei MTCC8307, Isolated from the Stratospheric Air.</title>
        <authorList>
            <person name="Pawar S.P."/>
            <person name="Dhotre D.P."/>
            <person name="Shetty S.A."/>
            <person name="Chowdhury S.P."/>
            <person name="Chaudhari B.L."/>
            <person name="Shouche Y.S."/>
        </authorList>
    </citation>
    <scope>NUCLEOTIDE SEQUENCE [LARGE SCALE GENOMIC DNA]</scope>
    <source>
        <strain evidence="3 4">PVAS-1</strain>
    </source>
</reference>
<dbReference type="STRING" id="1210046.B277_00550"/>
<evidence type="ECO:0000256" key="2">
    <source>
        <dbReference type="SAM" id="Phobius"/>
    </source>
</evidence>
<dbReference type="RefSeq" id="WP_007923930.1">
    <property type="nucleotide sequence ID" value="NZ_ALWX01000003.1"/>
</dbReference>